<evidence type="ECO:0000313" key="3">
    <source>
        <dbReference type="Proteomes" id="UP000032702"/>
    </source>
</evidence>
<proteinExistence type="predicted"/>
<name>Q08PL6_STIAD</name>
<feature type="compositionally biased region" description="Polar residues" evidence="1">
    <location>
        <begin position="42"/>
        <end position="51"/>
    </location>
</feature>
<evidence type="ECO:0000256" key="1">
    <source>
        <dbReference type="SAM" id="MobiDB-lite"/>
    </source>
</evidence>
<organism evidence="2 3">
    <name type="scientific">Stigmatella aurantiaca (strain DW4/3-1)</name>
    <dbReference type="NCBI Taxonomy" id="378806"/>
    <lineage>
        <taxon>Bacteria</taxon>
        <taxon>Pseudomonadati</taxon>
        <taxon>Myxococcota</taxon>
        <taxon>Myxococcia</taxon>
        <taxon>Myxococcales</taxon>
        <taxon>Cystobacterineae</taxon>
        <taxon>Archangiaceae</taxon>
        <taxon>Stigmatella</taxon>
    </lineage>
</organism>
<feature type="region of interest" description="Disordered" evidence="1">
    <location>
        <begin position="33"/>
        <end position="58"/>
    </location>
</feature>
<gene>
    <name evidence="2" type="ORF">STIAU_5247</name>
</gene>
<dbReference type="EMBL" id="AAMD01000238">
    <property type="protein sequence ID" value="EAU62428.1"/>
    <property type="molecule type" value="Genomic_DNA"/>
</dbReference>
<dbReference type="Proteomes" id="UP000032702">
    <property type="component" value="Unassembled WGS sequence"/>
</dbReference>
<evidence type="ECO:0000313" key="2">
    <source>
        <dbReference type="EMBL" id="EAU62428.1"/>
    </source>
</evidence>
<comment type="caution">
    <text evidence="2">The sequence shown here is derived from an EMBL/GenBank/DDBJ whole genome shotgun (WGS) entry which is preliminary data.</text>
</comment>
<dbReference type="AlphaFoldDB" id="Q08PL6"/>
<feature type="region of interest" description="Disordered" evidence="1">
    <location>
        <begin position="458"/>
        <end position="508"/>
    </location>
</feature>
<feature type="compositionally biased region" description="Polar residues" evidence="1">
    <location>
        <begin position="478"/>
        <end position="502"/>
    </location>
</feature>
<accession>Q08PL6</accession>
<protein>
    <submittedName>
        <fullName evidence="2">Uncharacterized protein</fullName>
    </submittedName>
</protein>
<sequence>MAEACRASLPVKRRPRPCSSPFFPCQITFASSQVPPRPNRPPSTFSHTGSPALSFPNWRPTTNAPVCDRSRSSPGNCTFATFSSQFLRRMRRSREAVPMDNGRCAQTAIISAARRLWSPRKLARNPPTPSRPAACVQVRAVPSISKRSSPSPKVTASRTDSPWATLCGVGTKSVSAPRSVFAEDSRARREAYRTSSRWGDAPVMTRLSAWLSRRSTPPLRGKCETLAARNGIEAASGLDGHQGEPGVLTLAQDPIHLVEIQTEGGAHFLQRFAQQRLPVRAEQPPGPPPQQPSSDHLRHRHLAQFEIAQEGEEQTHHEDPHRHARAVLGEVEGLQPELSRRVWHEARHHVPQVVRLEQVGFHVAGRVSGLQHAEQVRVQATRTQMVREDAPQRALGEPGQCLHVDAPQPGALLQHARDLRIPGHPLHHLLRRIRRGIQRLDQIEDPIGVIGILNHGQSGTADADRPQNVLHDGPLPSHSMSPGTGSVRNGARTYSSLPSMSGPSPEPGLHRNCVKWKVAEVRRFPPGDTSLRLPYTQAPASTPSAGAPFAQAGCAWWDTSATRMRVRAAAAAAISSTSGIRCFMNPERWSVAYPCAEAMIRSRSLSAAFASPRESSNARRRRVSITVRPASASVGSFNPPSSLAKTRSKPTRCFETNFT</sequence>
<reference evidence="2 3" key="1">
    <citation type="submission" date="2006-04" db="EMBL/GenBank/DDBJ databases">
        <authorList>
            <person name="Nierman W.C."/>
        </authorList>
    </citation>
    <scope>NUCLEOTIDE SEQUENCE [LARGE SCALE GENOMIC DNA]</scope>
    <source>
        <strain evidence="2 3">DW4/3-1</strain>
    </source>
</reference>